<name>A0A8H4ABW0_GIGMA</name>
<dbReference type="EMBL" id="WTPW01000820">
    <property type="protein sequence ID" value="KAF0477073.1"/>
    <property type="molecule type" value="Genomic_DNA"/>
</dbReference>
<gene>
    <name evidence="1" type="ORF">F8M41_024288</name>
</gene>
<evidence type="ECO:0000313" key="2">
    <source>
        <dbReference type="Proteomes" id="UP000439903"/>
    </source>
</evidence>
<keyword evidence="2" id="KW-1185">Reference proteome</keyword>
<dbReference type="PANTHER" id="PTHR34415:SF1">
    <property type="entry name" value="INTEGRASE CATALYTIC DOMAIN-CONTAINING PROTEIN"/>
    <property type="match status" value="1"/>
</dbReference>
<dbReference type="OrthoDB" id="2431294at2759"/>
<organism evidence="1 2">
    <name type="scientific">Gigaspora margarita</name>
    <dbReference type="NCBI Taxonomy" id="4874"/>
    <lineage>
        <taxon>Eukaryota</taxon>
        <taxon>Fungi</taxon>
        <taxon>Fungi incertae sedis</taxon>
        <taxon>Mucoromycota</taxon>
        <taxon>Glomeromycotina</taxon>
        <taxon>Glomeromycetes</taxon>
        <taxon>Diversisporales</taxon>
        <taxon>Gigasporaceae</taxon>
        <taxon>Gigaspora</taxon>
    </lineage>
</organism>
<dbReference type="PANTHER" id="PTHR34415">
    <property type="entry name" value="INTEGRASE CATALYTIC DOMAIN-CONTAINING PROTEIN"/>
    <property type="match status" value="1"/>
</dbReference>
<proteinExistence type="predicted"/>
<dbReference type="AlphaFoldDB" id="A0A8H4ABW0"/>
<reference evidence="1 2" key="1">
    <citation type="journal article" date="2019" name="Environ. Microbiol.">
        <title>At the nexus of three kingdoms: the genome of the mycorrhizal fungus Gigaspora margarita provides insights into plant, endobacterial and fungal interactions.</title>
        <authorList>
            <person name="Venice F."/>
            <person name="Ghignone S."/>
            <person name="Salvioli di Fossalunga A."/>
            <person name="Amselem J."/>
            <person name="Novero M."/>
            <person name="Xianan X."/>
            <person name="Sedzielewska Toro K."/>
            <person name="Morin E."/>
            <person name="Lipzen A."/>
            <person name="Grigoriev I.V."/>
            <person name="Henrissat B."/>
            <person name="Martin F.M."/>
            <person name="Bonfante P."/>
        </authorList>
    </citation>
    <scope>NUCLEOTIDE SEQUENCE [LARGE SCALE GENOMIC DNA]</scope>
    <source>
        <strain evidence="1 2">BEG34</strain>
    </source>
</reference>
<sequence>MVADHTKFLPDGFFGLIKLKLRNSKVDNLTDMVQVVQNSTVWGYNLAQTIYNSNSIQQVKFYKWNKLLNELFENVLQILKQYHFIISSEKPGKVEIKSAICKTKTEITLLKPNKINLFFSYNLLAHLLAKELPPEQQ</sequence>
<accession>A0A8H4ABW0</accession>
<protein>
    <submittedName>
        <fullName evidence="1">Chaperonin: PROVISIONAL</fullName>
    </submittedName>
</protein>
<dbReference type="Proteomes" id="UP000439903">
    <property type="component" value="Unassembled WGS sequence"/>
</dbReference>
<evidence type="ECO:0000313" key="1">
    <source>
        <dbReference type="EMBL" id="KAF0477073.1"/>
    </source>
</evidence>
<comment type="caution">
    <text evidence="1">The sequence shown here is derived from an EMBL/GenBank/DDBJ whole genome shotgun (WGS) entry which is preliminary data.</text>
</comment>